<feature type="transmembrane region" description="Helical" evidence="6">
    <location>
        <begin position="83"/>
        <end position="100"/>
    </location>
</feature>
<feature type="transmembrane region" description="Helical" evidence="6">
    <location>
        <begin position="202"/>
        <end position="225"/>
    </location>
</feature>
<evidence type="ECO:0000256" key="5">
    <source>
        <dbReference type="ARBA" id="ARBA00023136"/>
    </source>
</evidence>
<dbReference type="Gene3D" id="1.20.1250.20">
    <property type="entry name" value="MFS general substrate transporter like domains"/>
    <property type="match status" value="1"/>
</dbReference>
<keyword evidence="4 6" id="KW-1133">Transmembrane helix</keyword>
<dbReference type="PROSITE" id="PS50850">
    <property type="entry name" value="MFS"/>
    <property type="match status" value="1"/>
</dbReference>
<keyword evidence="2" id="KW-0813">Transport</keyword>
<gene>
    <name evidence="8" type="ORF">CEUTPL_LOCUS5764</name>
</gene>
<sequence>MTGTNVSFREKNEKVQTEFKSRADFQTAISATSYGKFNLLLLLIFIPAATTIQIDSTLIAFIIPTASCDLNLDVTQKGLLNSMSFFGMLSTGFLWGFLLDTLGRRKILWLGCLAQTLIVWGQGFSTSFSILSVFKFFGGAVTGGTYVAQATYLLELHSTEHRGKIQMIAGMIYAGSNVIIPLISSAILPLNIKFDLYFCELHAWNILMLMGSVSPMLATIAYYFLPESPKFLMSMGRNDEALKVLRKIYRINTGNSGESYPIESLLEEVPEKLKSEDNKSWKEYLKSGWQQLSPLFGKQYIGKLLLVSVVQAIFGSGIHILRAYLPQIFQATHEYQIAHNGTTPNLCSILDVLRSNSSFHGDDTVCIINVENSSRVYLNSFIVAVFTMLSFVLAGTLIGFFKRMTLLTILGITACISINSLYFSQNTATTLAMSTLYLSSMGIGFEIFTTIVAVVFPTTLRAMAISVCLFMMRVFTIVGNNVLPVLVEVGCVPPFLSLGCVILVGLALSCLLPSTEKSDMK</sequence>
<evidence type="ECO:0000256" key="4">
    <source>
        <dbReference type="ARBA" id="ARBA00022989"/>
    </source>
</evidence>
<dbReference type="InterPro" id="IPR011701">
    <property type="entry name" value="MFS"/>
</dbReference>
<dbReference type="Proteomes" id="UP001152799">
    <property type="component" value="Chromosome 2"/>
</dbReference>
<dbReference type="AlphaFoldDB" id="A0A9N9QME6"/>
<dbReference type="InterPro" id="IPR020846">
    <property type="entry name" value="MFS_dom"/>
</dbReference>
<organism evidence="8 9">
    <name type="scientific">Ceutorhynchus assimilis</name>
    <name type="common">cabbage seed weevil</name>
    <dbReference type="NCBI Taxonomy" id="467358"/>
    <lineage>
        <taxon>Eukaryota</taxon>
        <taxon>Metazoa</taxon>
        <taxon>Ecdysozoa</taxon>
        <taxon>Arthropoda</taxon>
        <taxon>Hexapoda</taxon>
        <taxon>Insecta</taxon>
        <taxon>Pterygota</taxon>
        <taxon>Neoptera</taxon>
        <taxon>Endopterygota</taxon>
        <taxon>Coleoptera</taxon>
        <taxon>Polyphaga</taxon>
        <taxon>Cucujiformia</taxon>
        <taxon>Curculionidae</taxon>
        <taxon>Ceutorhynchinae</taxon>
        <taxon>Ceutorhynchus</taxon>
    </lineage>
</organism>
<feature type="transmembrane region" description="Helical" evidence="6">
    <location>
        <begin position="495"/>
        <end position="512"/>
    </location>
</feature>
<dbReference type="GO" id="GO:0022857">
    <property type="term" value="F:transmembrane transporter activity"/>
    <property type="evidence" value="ECO:0007669"/>
    <property type="project" value="InterPro"/>
</dbReference>
<feature type="transmembrane region" description="Helical" evidence="6">
    <location>
        <begin position="436"/>
        <end position="456"/>
    </location>
</feature>
<dbReference type="EMBL" id="OU892278">
    <property type="protein sequence ID" value="CAG9765149.1"/>
    <property type="molecule type" value="Genomic_DNA"/>
</dbReference>
<evidence type="ECO:0000256" key="6">
    <source>
        <dbReference type="SAM" id="Phobius"/>
    </source>
</evidence>
<reference evidence="8" key="1">
    <citation type="submission" date="2022-01" db="EMBL/GenBank/DDBJ databases">
        <authorList>
            <person name="King R."/>
        </authorList>
    </citation>
    <scope>NUCLEOTIDE SEQUENCE</scope>
</reference>
<keyword evidence="3 6" id="KW-0812">Transmembrane</keyword>
<dbReference type="Pfam" id="PF07690">
    <property type="entry name" value="MFS_1"/>
    <property type="match status" value="1"/>
</dbReference>
<dbReference type="InterPro" id="IPR036259">
    <property type="entry name" value="MFS_trans_sf"/>
</dbReference>
<dbReference type="GO" id="GO:0016020">
    <property type="term" value="C:membrane"/>
    <property type="evidence" value="ECO:0007669"/>
    <property type="project" value="UniProtKB-SubCell"/>
</dbReference>
<comment type="subcellular location">
    <subcellularLocation>
        <location evidence="1">Membrane</location>
        <topology evidence="1">Multi-pass membrane protein</topology>
    </subcellularLocation>
</comment>
<proteinExistence type="predicted"/>
<feature type="transmembrane region" description="Helical" evidence="6">
    <location>
        <begin position="304"/>
        <end position="325"/>
    </location>
</feature>
<evidence type="ECO:0000256" key="2">
    <source>
        <dbReference type="ARBA" id="ARBA00022448"/>
    </source>
</evidence>
<feature type="transmembrane region" description="Helical" evidence="6">
    <location>
        <begin position="136"/>
        <end position="156"/>
    </location>
</feature>
<dbReference type="PANTHER" id="PTHR23511">
    <property type="entry name" value="SYNAPTIC VESICLE GLYCOPROTEIN 2"/>
    <property type="match status" value="1"/>
</dbReference>
<evidence type="ECO:0000256" key="3">
    <source>
        <dbReference type="ARBA" id="ARBA00022692"/>
    </source>
</evidence>
<evidence type="ECO:0000313" key="8">
    <source>
        <dbReference type="EMBL" id="CAG9765149.1"/>
    </source>
</evidence>
<evidence type="ECO:0000256" key="1">
    <source>
        <dbReference type="ARBA" id="ARBA00004141"/>
    </source>
</evidence>
<name>A0A9N9QME6_9CUCU</name>
<dbReference type="PANTHER" id="PTHR23511:SF36">
    <property type="entry name" value="EG:BACR7A4.13 PROTEIN-RELATED"/>
    <property type="match status" value="1"/>
</dbReference>
<feature type="transmembrane region" description="Helical" evidence="6">
    <location>
        <begin position="406"/>
        <end position="424"/>
    </location>
</feature>
<keyword evidence="9" id="KW-1185">Reference proteome</keyword>
<protein>
    <recommendedName>
        <fullName evidence="7">Major facilitator superfamily (MFS) profile domain-containing protein</fullName>
    </recommendedName>
</protein>
<evidence type="ECO:0000313" key="9">
    <source>
        <dbReference type="Proteomes" id="UP001152799"/>
    </source>
</evidence>
<evidence type="ECO:0000259" key="7">
    <source>
        <dbReference type="PROSITE" id="PS50850"/>
    </source>
</evidence>
<dbReference type="SUPFAM" id="SSF103473">
    <property type="entry name" value="MFS general substrate transporter"/>
    <property type="match status" value="1"/>
</dbReference>
<feature type="transmembrane region" description="Helical" evidence="6">
    <location>
        <begin position="381"/>
        <end position="401"/>
    </location>
</feature>
<accession>A0A9N9QME6</accession>
<feature type="transmembrane region" description="Helical" evidence="6">
    <location>
        <begin position="168"/>
        <end position="190"/>
    </location>
</feature>
<keyword evidence="5 6" id="KW-0472">Membrane</keyword>
<feature type="transmembrane region" description="Helical" evidence="6">
    <location>
        <begin position="39"/>
        <end position="63"/>
    </location>
</feature>
<dbReference type="OrthoDB" id="3936150at2759"/>
<feature type="transmembrane region" description="Helical" evidence="6">
    <location>
        <begin position="463"/>
        <end position="483"/>
    </location>
</feature>
<feature type="domain" description="Major facilitator superfamily (MFS) profile" evidence="7">
    <location>
        <begin position="41"/>
        <end position="517"/>
    </location>
</feature>